<evidence type="ECO:0000313" key="11">
    <source>
        <dbReference type="EMBL" id="AIT95500.1"/>
    </source>
</evidence>
<keyword evidence="9" id="KW-0602">Photosynthesis</keyword>
<proteinExistence type="inferred from homology"/>
<evidence type="ECO:0000256" key="10">
    <source>
        <dbReference type="SAM" id="Phobius"/>
    </source>
</evidence>
<evidence type="ECO:0000256" key="2">
    <source>
        <dbReference type="ARBA" id="ARBA00004167"/>
    </source>
</evidence>
<evidence type="ECO:0000256" key="1">
    <source>
        <dbReference type="ARBA" id="ARBA00002115"/>
    </source>
</evidence>
<dbReference type="Gene3D" id="1.20.5.510">
    <property type="entry name" value="Single helix bin"/>
    <property type="match status" value="1"/>
</dbReference>
<accession>A0A097KQQ5</accession>
<dbReference type="HAMAP" id="MF_00522">
    <property type="entry name" value="PSI_PsaJ"/>
    <property type="match status" value="1"/>
</dbReference>
<keyword evidence="6 9" id="KW-1133">Transmembrane helix</keyword>
<keyword evidence="9" id="KW-0603">Photosystem I</keyword>
<dbReference type="GO" id="GO:0015979">
    <property type="term" value="P:photosynthesis"/>
    <property type="evidence" value="ECO:0007669"/>
    <property type="project" value="UniProtKB-UniRule"/>
</dbReference>
<evidence type="ECO:0000256" key="9">
    <source>
        <dbReference type="HAMAP-Rule" id="MF_00522"/>
    </source>
</evidence>
<dbReference type="AlphaFoldDB" id="A0A097KQQ5"/>
<gene>
    <name evidence="9 11" type="primary">psaJ</name>
</gene>
<dbReference type="GO" id="GO:0009522">
    <property type="term" value="C:photosystem I"/>
    <property type="evidence" value="ECO:0007669"/>
    <property type="project" value="UniProtKB-KW"/>
</dbReference>
<evidence type="ECO:0000256" key="3">
    <source>
        <dbReference type="ARBA" id="ARBA00006318"/>
    </source>
</evidence>
<name>A0A097KQQ5_9CHLO</name>
<dbReference type="EMBL" id="KM462886">
    <property type="protein sequence ID" value="AIT95500.1"/>
    <property type="molecule type" value="Genomic_DNA"/>
</dbReference>
<organism evidence="11">
    <name type="scientific">Pseudochloris wilhelmii</name>
    <dbReference type="NCBI Taxonomy" id="1418016"/>
    <lineage>
        <taxon>Eukaryota</taxon>
        <taxon>Viridiplantae</taxon>
        <taxon>Chlorophyta</taxon>
        <taxon>core chlorophytes</taxon>
        <taxon>Trebouxiophyceae</taxon>
        <taxon>Chlorellales</taxon>
        <taxon>Chlorellaceae</taxon>
        <taxon>Pseudochloris</taxon>
    </lineage>
</organism>
<dbReference type="PANTHER" id="PTHR36082">
    <property type="match status" value="1"/>
</dbReference>
<dbReference type="RefSeq" id="YP_009106691.1">
    <property type="nucleotide sequence ID" value="NC_025547.1"/>
</dbReference>
<keyword evidence="5 9" id="KW-0812">Transmembrane</keyword>
<reference evidence="11" key="1">
    <citation type="journal article" date="2014" name="BMC Evol. Biol.">
        <title>Chloroplast phylogenomic analysis resolves deep-level relationships within the green algal class Trebouxiophyceae.</title>
        <authorList>
            <person name="Lemieux C."/>
            <person name="Otis C."/>
            <person name="Turmel M."/>
        </authorList>
    </citation>
    <scope>NUCLEOTIDE SEQUENCE</scope>
</reference>
<dbReference type="InterPro" id="IPR002615">
    <property type="entry name" value="PSI_PsaJ"/>
</dbReference>
<keyword evidence="7 9" id="KW-0472">Membrane</keyword>
<dbReference type="InterPro" id="IPR036062">
    <property type="entry name" value="PSI_PsaJ_sf"/>
</dbReference>
<comment type="subcellular location">
    <subcellularLocation>
        <location evidence="2">Membrane</location>
        <topology evidence="2">Single-pass membrane protein</topology>
    </subcellularLocation>
    <subcellularLocation>
        <location evidence="9">Plastid</location>
        <location evidence="9">Chloroplast thylakoid membrane</location>
        <topology evidence="9">Single-pass membrane protein</topology>
    </subcellularLocation>
</comment>
<dbReference type="GO" id="GO:0009535">
    <property type="term" value="C:chloroplast thylakoid membrane"/>
    <property type="evidence" value="ECO:0007669"/>
    <property type="project" value="UniProtKB-SubCell"/>
</dbReference>
<evidence type="ECO:0000256" key="4">
    <source>
        <dbReference type="ARBA" id="ARBA00019868"/>
    </source>
</evidence>
<sequence>MKDFKTYLSTAPVLAIISLTVVAGLLIEINRFFPDALIFAL</sequence>
<dbReference type="GeneID" id="22161175"/>
<evidence type="ECO:0000256" key="8">
    <source>
        <dbReference type="ARBA" id="ARBA00033429"/>
    </source>
</evidence>
<evidence type="ECO:0000256" key="6">
    <source>
        <dbReference type="ARBA" id="ARBA00022989"/>
    </source>
</evidence>
<evidence type="ECO:0000256" key="7">
    <source>
        <dbReference type="ARBA" id="ARBA00023136"/>
    </source>
</evidence>
<comment type="function">
    <text evidence="1 9">May help in the organization of the PsaE and PsaF subunits.</text>
</comment>
<keyword evidence="11" id="KW-0934">Plastid</keyword>
<comment type="similarity">
    <text evidence="3 9">Belongs to the PsaJ family.</text>
</comment>
<dbReference type="PANTHER" id="PTHR36082:SF2">
    <property type="entry name" value="PHOTOSYSTEM I REACTION CENTER SUBUNIT IX"/>
    <property type="match status" value="1"/>
</dbReference>
<dbReference type="Pfam" id="PF01701">
    <property type="entry name" value="PSI_PsaJ"/>
    <property type="match status" value="1"/>
</dbReference>
<evidence type="ECO:0000256" key="5">
    <source>
        <dbReference type="ARBA" id="ARBA00022692"/>
    </source>
</evidence>
<keyword evidence="9" id="KW-0793">Thylakoid</keyword>
<keyword evidence="11" id="KW-0150">Chloroplast</keyword>
<geneLocation type="chloroplast" evidence="11"/>
<protein>
    <recommendedName>
        <fullName evidence="4 9">Photosystem I reaction center subunit IX</fullName>
    </recommendedName>
    <alternativeName>
        <fullName evidence="8 9">PSI-J</fullName>
    </alternativeName>
</protein>
<feature type="transmembrane region" description="Helical" evidence="10">
    <location>
        <begin position="6"/>
        <end position="27"/>
    </location>
</feature>
<dbReference type="SUPFAM" id="SSF81544">
    <property type="entry name" value="Subunit IX of photosystem I reaction centre, PsaJ"/>
    <property type="match status" value="1"/>
</dbReference>